<evidence type="ECO:0000256" key="1">
    <source>
        <dbReference type="SAM" id="MobiDB-lite"/>
    </source>
</evidence>
<feature type="compositionally biased region" description="Polar residues" evidence="1">
    <location>
        <begin position="75"/>
        <end position="96"/>
    </location>
</feature>
<proteinExistence type="predicted"/>
<name>A0A8S2E2M5_9BILA</name>
<evidence type="ECO:0000313" key="4">
    <source>
        <dbReference type="Proteomes" id="UP000677228"/>
    </source>
</evidence>
<feature type="region of interest" description="Disordered" evidence="1">
    <location>
        <begin position="177"/>
        <end position="214"/>
    </location>
</feature>
<sequence length="230" mass="25477">MDRPKPRDDNSAAININIQPQQSTMTTQTTKLSPTGFTGTGVNTSFSSTSSSTTHHQHYPSSTYDVHHRREVDNSLITSPNRTDNHSQQSTLGQSIGENGSVFTLTNIYTFADNSNNSSSLNDINNRGGDGLYSRTFDQTHRNMGPNSDKYTIKSIVEVFDKPEQETEIDKLIRETHTSSEHRLTRKTRTSGSDTTDFGGSSRYYHGQSTSITPTSQSKYSVKEAAVNII</sequence>
<accession>A0A8S2E2M5</accession>
<evidence type="ECO:0000313" key="2">
    <source>
        <dbReference type="EMBL" id="CAF1053614.1"/>
    </source>
</evidence>
<feature type="compositionally biased region" description="Low complexity" evidence="1">
    <location>
        <begin position="190"/>
        <end position="203"/>
    </location>
</feature>
<evidence type="ECO:0000313" key="3">
    <source>
        <dbReference type="EMBL" id="CAF3820082.1"/>
    </source>
</evidence>
<feature type="compositionally biased region" description="Low complexity" evidence="1">
    <location>
        <begin position="34"/>
        <end position="63"/>
    </location>
</feature>
<reference evidence="2" key="1">
    <citation type="submission" date="2021-02" db="EMBL/GenBank/DDBJ databases">
        <authorList>
            <person name="Nowell W R."/>
        </authorList>
    </citation>
    <scope>NUCLEOTIDE SEQUENCE</scope>
</reference>
<feature type="region of interest" description="Disordered" evidence="1">
    <location>
        <begin position="34"/>
        <end position="96"/>
    </location>
</feature>
<protein>
    <submittedName>
        <fullName evidence="2">Uncharacterized protein</fullName>
    </submittedName>
</protein>
<dbReference type="Proteomes" id="UP000677228">
    <property type="component" value="Unassembled WGS sequence"/>
</dbReference>
<dbReference type="EMBL" id="CAJNOK010008085">
    <property type="protein sequence ID" value="CAF1053614.1"/>
    <property type="molecule type" value="Genomic_DNA"/>
</dbReference>
<dbReference type="AlphaFoldDB" id="A0A8S2E2M5"/>
<dbReference type="Proteomes" id="UP000682733">
    <property type="component" value="Unassembled WGS sequence"/>
</dbReference>
<organism evidence="2 4">
    <name type="scientific">Didymodactylos carnosus</name>
    <dbReference type="NCBI Taxonomy" id="1234261"/>
    <lineage>
        <taxon>Eukaryota</taxon>
        <taxon>Metazoa</taxon>
        <taxon>Spiralia</taxon>
        <taxon>Gnathifera</taxon>
        <taxon>Rotifera</taxon>
        <taxon>Eurotatoria</taxon>
        <taxon>Bdelloidea</taxon>
        <taxon>Philodinida</taxon>
        <taxon>Philodinidae</taxon>
        <taxon>Didymodactylos</taxon>
    </lineage>
</organism>
<dbReference type="EMBL" id="CAJOBA010008097">
    <property type="protein sequence ID" value="CAF3820082.1"/>
    <property type="molecule type" value="Genomic_DNA"/>
</dbReference>
<comment type="caution">
    <text evidence="2">The sequence shown here is derived from an EMBL/GenBank/DDBJ whole genome shotgun (WGS) entry which is preliminary data.</text>
</comment>
<gene>
    <name evidence="2" type="ORF">OVA965_LOCUS17063</name>
    <name evidence="3" type="ORF">TMI583_LOCUS17072</name>
</gene>